<evidence type="ECO:0000256" key="5">
    <source>
        <dbReference type="ARBA" id="ARBA00022729"/>
    </source>
</evidence>
<dbReference type="Pfam" id="PF01497">
    <property type="entry name" value="Peripla_BP_2"/>
    <property type="match status" value="1"/>
</dbReference>
<evidence type="ECO:0000256" key="3">
    <source>
        <dbReference type="ARBA" id="ARBA00022448"/>
    </source>
</evidence>
<dbReference type="RefSeq" id="WP_109189651.1">
    <property type="nucleotide sequence ID" value="NZ_BMYA01000002.1"/>
</dbReference>
<dbReference type="PANTHER" id="PTHR30532">
    <property type="entry name" value="IRON III DICITRATE-BINDING PERIPLASMIC PROTEIN"/>
    <property type="match status" value="1"/>
</dbReference>
<name>A0A2U2AEB8_9GAMM</name>
<evidence type="ECO:0000256" key="6">
    <source>
        <dbReference type="SAM" id="SignalP"/>
    </source>
</evidence>
<dbReference type="OrthoDB" id="63946at2"/>
<dbReference type="InterPro" id="IPR002491">
    <property type="entry name" value="ABC_transptr_periplasmic_BD"/>
</dbReference>
<evidence type="ECO:0000313" key="9">
    <source>
        <dbReference type="Proteomes" id="UP000245020"/>
    </source>
</evidence>
<keyword evidence="5 6" id="KW-0732">Signal</keyword>
<feature type="chain" id="PRO_5015786467" evidence="6">
    <location>
        <begin position="26"/>
        <end position="326"/>
    </location>
</feature>
<gene>
    <name evidence="8" type="ORF">DC083_07855</name>
</gene>
<keyword evidence="4" id="KW-0408">Iron</keyword>
<evidence type="ECO:0000256" key="4">
    <source>
        <dbReference type="ARBA" id="ARBA00022496"/>
    </source>
</evidence>
<dbReference type="PROSITE" id="PS50983">
    <property type="entry name" value="FE_B12_PBP"/>
    <property type="match status" value="1"/>
</dbReference>
<dbReference type="InterPro" id="IPR051313">
    <property type="entry name" value="Bact_iron-sidero_bind"/>
</dbReference>
<organism evidence="8 9">
    <name type="scientific">Ignatzschineria ureiclastica</name>
    <dbReference type="NCBI Taxonomy" id="472582"/>
    <lineage>
        <taxon>Bacteria</taxon>
        <taxon>Pseudomonadati</taxon>
        <taxon>Pseudomonadota</taxon>
        <taxon>Gammaproteobacteria</taxon>
        <taxon>Cardiobacteriales</taxon>
        <taxon>Ignatzschineriaceae</taxon>
        <taxon>Ignatzschineria</taxon>
    </lineage>
</organism>
<protein>
    <submittedName>
        <fullName evidence="8">ABC transporter</fullName>
    </submittedName>
</protein>
<keyword evidence="9" id="KW-1185">Reference proteome</keyword>
<dbReference type="GO" id="GO:1901678">
    <property type="term" value="P:iron coordination entity transport"/>
    <property type="evidence" value="ECO:0007669"/>
    <property type="project" value="UniProtKB-ARBA"/>
</dbReference>
<comment type="subcellular location">
    <subcellularLocation>
        <location evidence="1">Cell envelope</location>
    </subcellularLocation>
</comment>
<dbReference type="InterPro" id="IPR033870">
    <property type="entry name" value="FatB"/>
</dbReference>
<dbReference type="PROSITE" id="PS51257">
    <property type="entry name" value="PROKAR_LIPOPROTEIN"/>
    <property type="match status" value="1"/>
</dbReference>
<evidence type="ECO:0000259" key="7">
    <source>
        <dbReference type="PROSITE" id="PS50983"/>
    </source>
</evidence>
<comment type="similarity">
    <text evidence="2">Belongs to the bacterial solute-binding protein 8 family.</text>
</comment>
<feature type="signal peptide" evidence="6">
    <location>
        <begin position="1"/>
        <end position="25"/>
    </location>
</feature>
<evidence type="ECO:0000256" key="1">
    <source>
        <dbReference type="ARBA" id="ARBA00004196"/>
    </source>
</evidence>
<dbReference type="PANTHER" id="PTHR30532:SF28">
    <property type="entry name" value="PETROBACTIN-BINDING PROTEIN YCLQ"/>
    <property type="match status" value="1"/>
</dbReference>
<feature type="domain" description="Fe/B12 periplasmic-binding" evidence="7">
    <location>
        <begin position="65"/>
        <end position="326"/>
    </location>
</feature>
<dbReference type="CDD" id="cd01140">
    <property type="entry name" value="FatB"/>
    <property type="match status" value="1"/>
</dbReference>
<keyword evidence="3" id="KW-0813">Transport</keyword>
<dbReference type="GO" id="GO:0030288">
    <property type="term" value="C:outer membrane-bounded periplasmic space"/>
    <property type="evidence" value="ECO:0007669"/>
    <property type="project" value="TreeGrafter"/>
</dbReference>
<keyword evidence="4" id="KW-0406">Ion transport</keyword>
<dbReference type="Proteomes" id="UP000245020">
    <property type="component" value="Unassembled WGS sequence"/>
</dbReference>
<comment type="caution">
    <text evidence="8">The sequence shown here is derived from an EMBL/GenBank/DDBJ whole genome shotgun (WGS) entry which is preliminary data.</text>
</comment>
<evidence type="ECO:0000256" key="2">
    <source>
        <dbReference type="ARBA" id="ARBA00008814"/>
    </source>
</evidence>
<evidence type="ECO:0000313" key="8">
    <source>
        <dbReference type="EMBL" id="PWD81003.1"/>
    </source>
</evidence>
<reference evidence="9" key="1">
    <citation type="submission" date="2018-05" db="EMBL/GenBank/DDBJ databases">
        <title>Ignatzschineria dubaiensis sp. nov., isolated from necrotic foot tissues of dromedaries (Camelus dromedarius) and associated maggots in Dubai, United Arab Emirates.</title>
        <authorList>
            <person name="Tsang C.C."/>
            <person name="Tang J.Y.M."/>
            <person name="Fong J.Y.H."/>
            <person name="Kinne J."/>
            <person name="Lee H.H."/>
            <person name="Joseph M."/>
            <person name="Jose S."/>
            <person name="Schuster R.K."/>
            <person name="Tang Y."/>
            <person name="Sivakumar S."/>
            <person name="Chen J.H.K."/>
            <person name="Teng J.L.L."/>
            <person name="Lau S.K.P."/>
            <person name="Wernery U."/>
            <person name="Woo P.C.Y."/>
        </authorList>
    </citation>
    <scope>NUCLEOTIDE SEQUENCE [LARGE SCALE GENOMIC DNA]</scope>
    <source>
        <strain evidence="9">KCTC 22644</strain>
    </source>
</reference>
<sequence>MKKLNKAIIASTLALLLVACGDDKAPQTESNTAASTTTAATTAPAKTVTIKHASGETVVPLNPEHVVVFDFGTLDTLEALDIDVMGLPKANMPAYLSSYDNGKYLDFGTLKEPNFEAIHGAKPDFIVISHRQAPLYEQFSEIAPTINLAIDNKHYLDSVTGNMKTLGQIFGKEGEAEKEIKAIEQKVADVRAQTANMDEGALILLVNDGKISAYGPGSRFGLIHDVLGMKPADPSIKAESTHGQTVSFEYVMDLNPDYIFVVDRSAVVGNSDSSAKQVVENDLVKNTNAYKNGKIIYLDPNVWYLSGGGFKSTETMIDDVQNAIKK</sequence>
<proteinExistence type="inferred from homology"/>
<accession>A0A2U2AEB8</accession>
<dbReference type="Gene3D" id="3.40.50.1980">
    <property type="entry name" value="Nitrogenase molybdenum iron protein domain"/>
    <property type="match status" value="2"/>
</dbReference>
<dbReference type="EMBL" id="QEWQ01000004">
    <property type="protein sequence ID" value="PWD81003.1"/>
    <property type="molecule type" value="Genomic_DNA"/>
</dbReference>
<dbReference type="AlphaFoldDB" id="A0A2U2AEB8"/>
<dbReference type="SUPFAM" id="SSF53807">
    <property type="entry name" value="Helical backbone' metal receptor"/>
    <property type="match status" value="1"/>
</dbReference>
<keyword evidence="4" id="KW-0410">Iron transport</keyword>